<comment type="similarity">
    <text evidence="2">Belongs to the OXA1/ALB3/YidC family.</text>
</comment>
<organism evidence="8 9">
    <name type="scientific">Humicola insolens</name>
    <name type="common">Soft-rot fungus</name>
    <dbReference type="NCBI Taxonomy" id="85995"/>
    <lineage>
        <taxon>Eukaryota</taxon>
        <taxon>Fungi</taxon>
        <taxon>Dikarya</taxon>
        <taxon>Ascomycota</taxon>
        <taxon>Pezizomycotina</taxon>
        <taxon>Sordariomycetes</taxon>
        <taxon>Sordariomycetidae</taxon>
        <taxon>Sordariales</taxon>
        <taxon>Chaetomiaceae</taxon>
        <taxon>Mycothermus</taxon>
    </lineage>
</organism>
<feature type="transmembrane region" description="Helical" evidence="7">
    <location>
        <begin position="121"/>
        <end position="144"/>
    </location>
</feature>
<evidence type="ECO:0000256" key="1">
    <source>
        <dbReference type="ARBA" id="ARBA00004141"/>
    </source>
</evidence>
<keyword evidence="5 7" id="KW-0472">Membrane</keyword>
<feature type="compositionally biased region" description="Polar residues" evidence="6">
    <location>
        <begin position="62"/>
        <end position="72"/>
    </location>
</feature>
<reference evidence="8 9" key="1">
    <citation type="journal article" date="2024" name="Commun. Biol.">
        <title>Comparative genomic analysis of thermophilic fungi reveals convergent evolutionary adaptations and gene losses.</title>
        <authorList>
            <person name="Steindorff A.S."/>
            <person name="Aguilar-Pontes M.V."/>
            <person name="Robinson A.J."/>
            <person name="Andreopoulos B."/>
            <person name="LaButti K."/>
            <person name="Kuo A."/>
            <person name="Mondo S."/>
            <person name="Riley R."/>
            <person name="Otillar R."/>
            <person name="Haridas S."/>
            <person name="Lipzen A."/>
            <person name="Grimwood J."/>
            <person name="Schmutz J."/>
            <person name="Clum A."/>
            <person name="Reid I.D."/>
            <person name="Moisan M.C."/>
            <person name="Butler G."/>
            <person name="Nguyen T.T.M."/>
            <person name="Dewar K."/>
            <person name="Conant G."/>
            <person name="Drula E."/>
            <person name="Henrissat B."/>
            <person name="Hansel C."/>
            <person name="Singer S."/>
            <person name="Hutchinson M.I."/>
            <person name="de Vries R.P."/>
            <person name="Natvig D.O."/>
            <person name="Powell A.J."/>
            <person name="Tsang A."/>
            <person name="Grigoriev I.V."/>
        </authorList>
    </citation>
    <scope>NUCLEOTIDE SEQUENCE [LARGE SCALE GENOMIC DNA]</scope>
    <source>
        <strain evidence="8 9">CBS 620.91</strain>
    </source>
</reference>
<comment type="caution">
    <text evidence="8">The sequence shown here is derived from an EMBL/GenBank/DDBJ whole genome shotgun (WGS) entry which is preliminary data.</text>
</comment>
<evidence type="ECO:0000256" key="4">
    <source>
        <dbReference type="ARBA" id="ARBA00022989"/>
    </source>
</evidence>
<feature type="transmembrane region" description="Helical" evidence="7">
    <location>
        <begin position="287"/>
        <end position="304"/>
    </location>
</feature>
<accession>A0ABR3V6M4</accession>
<dbReference type="EMBL" id="JAZGSY010000297">
    <property type="protein sequence ID" value="KAL1837414.1"/>
    <property type="molecule type" value="Genomic_DNA"/>
</dbReference>
<evidence type="ECO:0000256" key="7">
    <source>
        <dbReference type="SAM" id="Phobius"/>
    </source>
</evidence>
<proteinExistence type="inferred from homology"/>
<evidence type="ECO:0000256" key="6">
    <source>
        <dbReference type="SAM" id="MobiDB-lite"/>
    </source>
</evidence>
<sequence>MRRPSVNVFAGLRARNRLLPVRQSLSSRPLPLSSTISLIHPSSNPSQHQTSSYHHHSSSSQPALTTFSSSSTKRPHLPPPRSHLHQNRPFSLATPLAPILDSAVTLAQSTLHLYHSLPLPWYLAIPLFAGTLSLTTRLPTTIYARRIAIRRAMLAPLSRAWAVRLEQETDKFLIRRSSRGGNGSKGGNEPEQITEEVLGLEPQSERNKRWGVQTWKDWVPSLAVFPVWLVGIEGVRRMCGGPRGWLGALIFGAGGGDGGAASGLYVADPSLTTGGCLWFTDLTAADPYHVLPFALSAILVLNVVPRTRQMWEVLLATKKGTGPLLSSTDWRVRLQRGLLIVALAVGPVTMDLPAALHLYWIASATFTWVQTNLIWRAMPLPKMPPPAWKEPMYILPEREPTKEPTKGP</sequence>
<comment type="subcellular location">
    <subcellularLocation>
        <location evidence="1">Membrane</location>
        <topology evidence="1">Multi-pass membrane protein</topology>
    </subcellularLocation>
</comment>
<evidence type="ECO:0000256" key="2">
    <source>
        <dbReference type="ARBA" id="ARBA00009877"/>
    </source>
</evidence>
<feature type="compositionally biased region" description="Low complexity" evidence="6">
    <location>
        <begin position="36"/>
        <end position="52"/>
    </location>
</feature>
<dbReference type="PANTHER" id="PTHR12428:SF65">
    <property type="entry name" value="CYTOCHROME C OXIDASE ASSEMBLY PROTEIN COX18, MITOCHONDRIAL"/>
    <property type="match status" value="1"/>
</dbReference>
<keyword evidence="9" id="KW-1185">Reference proteome</keyword>
<evidence type="ECO:0000313" key="8">
    <source>
        <dbReference type="EMBL" id="KAL1837414.1"/>
    </source>
</evidence>
<feature type="region of interest" description="Disordered" evidence="6">
    <location>
        <begin position="36"/>
        <end position="88"/>
    </location>
</feature>
<dbReference type="Proteomes" id="UP001583172">
    <property type="component" value="Unassembled WGS sequence"/>
</dbReference>
<feature type="transmembrane region" description="Helical" evidence="7">
    <location>
        <begin position="245"/>
        <end position="267"/>
    </location>
</feature>
<keyword evidence="4 7" id="KW-1133">Transmembrane helix</keyword>
<evidence type="ECO:0000313" key="9">
    <source>
        <dbReference type="Proteomes" id="UP001583172"/>
    </source>
</evidence>
<evidence type="ECO:0000256" key="3">
    <source>
        <dbReference type="ARBA" id="ARBA00022692"/>
    </source>
</evidence>
<evidence type="ECO:0000256" key="5">
    <source>
        <dbReference type="ARBA" id="ARBA00023136"/>
    </source>
</evidence>
<gene>
    <name evidence="8" type="ORF">VTJ49DRAFT_3806</name>
</gene>
<keyword evidence="3 7" id="KW-0812">Transmembrane</keyword>
<protein>
    <submittedName>
        <fullName evidence="8">Uncharacterized protein</fullName>
    </submittedName>
</protein>
<name>A0ABR3V6M4_HUMIN</name>
<feature type="transmembrane region" description="Helical" evidence="7">
    <location>
        <begin position="334"/>
        <end position="350"/>
    </location>
</feature>
<dbReference type="InterPro" id="IPR001708">
    <property type="entry name" value="YidC/ALB3/OXA1/COX18"/>
</dbReference>
<dbReference type="PANTHER" id="PTHR12428">
    <property type="entry name" value="OXA1"/>
    <property type="match status" value="1"/>
</dbReference>